<dbReference type="InterPro" id="IPR016986">
    <property type="entry name" value="UCP031982_abhydr"/>
</dbReference>
<dbReference type="PIRSF" id="PIRSF031982">
    <property type="entry name" value="UCP031982_abhydr"/>
    <property type="match status" value="1"/>
</dbReference>
<sequence length="357" mass="37281">MKPLLIALSLMFLAGAAAPALSADAVGVRTIAVASAERGENLAVTVWYPAAAGGKTTLLGEGRVFQGAPAFADAPALPGPFPLILVSHGSGGRIRDLGWIARPLVEAGFVVAGPNHPGTTSGDSTPADTPKLWERTRDMSDVLTALTTEPEWRASVEAGRIGVLGFSLGGATALELVGARANREAYAHYCDTYPTMPDCAWFAGGKGFVDGAPVTTAALDLRMIDKARFEQSNLDRRIRAAVLVDPSVAQAYDAGSLREIAIPLQFINLGRPANIPVAVKADALASLTPQGRYAQVDDAVHFSFLALCQPDGAAFLKSVGDTDTVCDDGGIRQRADIHAELTGLITSAFTTMLKPGM</sequence>
<dbReference type="PANTHER" id="PTHR10272:SF13">
    <property type="entry name" value="POLY(ETHYLENE TEREPHTHALATE) HYDROLASE"/>
    <property type="match status" value="1"/>
</dbReference>
<proteinExistence type="predicted"/>
<keyword evidence="4" id="KW-0732">Signal</keyword>
<evidence type="ECO:0000313" key="6">
    <source>
        <dbReference type="EMBL" id="MDQ0436564.1"/>
    </source>
</evidence>
<dbReference type="PANTHER" id="PTHR10272">
    <property type="entry name" value="PLATELET-ACTIVATING FACTOR ACETYLHYDROLASE"/>
    <property type="match status" value="1"/>
</dbReference>
<dbReference type="GO" id="GO:0016787">
    <property type="term" value="F:hydrolase activity"/>
    <property type="evidence" value="ECO:0007669"/>
    <property type="project" value="UniProtKB-KW"/>
</dbReference>
<protein>
    <submittedName>
        <fullName evidence="6">Dienelactone hydrolase</fullName>
    </submittedName>
</protein>
<keyword evidence="2" id="KW-0442">Lipid degradation</keyword>
<evidence type="ECO:0000256" key="2">
    <source>
        <dbReference type="ARBA" id="ARBA00022963"/>
    </source>
</evidence>
<evidence type="ECO:0000259" key="5">
    <source>
        <dbReference type="Pfam" id="PF01738"/>
    </source>
</evidence>
<keyword evidence="3" id="KW-0443">Lipid metabolism</keyword>
<accession>A0ABU0H2N0</accession>
<organism evidence="6 7">
    <name type="scientific">Kaistia dalseonensis</name>
    <dbReference type="NCBI Taxonomy" id="410840"/>
    <lineage>
        <taxon>Bacteria</taxon>
        <taxon>Pseudomonadati</taxon>
        <taxon>Pseudomonadota</taxon>
        <taxon>Alphaproteobacteria</taxon>
        <taxon>Hyphomicrobiales</taxon>
        <taxon>Kaistiaceae</taxon>
        <taxon>Kaistia</taxon>
    </lineage>
</organism>
<dbReference type="Pfam" id="PF01738">
    <property type="entry name" value="DLH"/>
    <property type="match status" value="1"/>
</dbReference>
<dbReference type="EMBL" id="JAUSVO010000001">
    <property type="protein sequence ID" value="MDQ0436564.1"/>
    <property type="molecule type" value="Genomic_DNA"/>
</dbReference>
<gene>
    <name evidence="6" type="ORF">QO014_000934</name>
</gene>
<keyword evidence="1 6" id="KW-0378">Hydrolase</keyword>
<dbReference type="SUPFAM" id="SSF53474">
    <property type="entry name" value="alpha/beta-Hydrolases"/>
    <property type="match status" value="1"/>
</dbReference>
<evidence type="ECO:0000256" key="3">
    <source>
        <dbReference type="ARBA" id="ARBA00023098"/>
    </source>
</evidence>
<evidence type="ECO:0000256" key="1">
    <source>
        <dbReference type="ARBA" id="ARBA00022801"/>
    </source>
</evidence>
<dbReference type="Gene3D" id="3.40.50.1820">
    <property type="entry name" value="alpha/beta hydrolase"/>
    <property type="match status" value="1"/>
</dbReference>
<dbReference type="RefSeq" id="WP_266347460.1">
    <property type="nucleotide sequence ID" value="NZ_JAPKNG010000001.1"/>
</dbReference>
<feature type="signal peptide" evidence="4">
    <location>
        <begin position="1"/>
        <end position="22"/>
    </location>
</feature>
<evidence type="ECO:0000256" key="4">
    <source>
        <dbReference type="SAM" id="SignalP"/>
    </source>
</evidence>
<reference evidence="6 7" key="1">
    <citation type="submission" date="2023-07" db="EMBL/GenBank/DDBJ databases">
        <title>Genomic Encyclopedia of Type Strains, Phase IV (KMG-IV): sequencing the most valuable type-strain genomes for metagenomic binning, comparative biology and taxonomic classification.</title>
        <authorList>
            <person name="Goeker M."/>
        </authorList>
    </citation>
    <scope>NUCLEOTIDE SEQUENCE [LARGE SCALE GENOMIC DNA]</scope>
    <source>
        <strain evidence="6 7">B6-8</strain>
    </source>
</reference>
<dbReference type="InterPro" id="IPR002925">
    <property type="entry name" value="Dienelactn_hydro"/>
</dbReference>
<comment type="caution">
    <text evidence="6">The sequence shown here is derived from an EMBL/GenBank/DDBJ whole genome shotgun (WGS) entry which is preliminary data.</text>
</comment>
<dbReference type="InterPro" id="IPR029058">
    <property type="entry name" value="AB_hydrolase_fold"/>
</dbReference>
<name>A0ABU0H2N0_9HYPH</name>
<dbReference type="Proteomes" id="UP001241603">
    <property type="component" value="Unassembled WGS sequence"/>
</dbReference>
<feature type="domain" description="Dienelactone hydrolase" evidence="5">
    <location>
        <begin position="73"/>
        <end position="187"/>
    </location>
</feature>
<evidence type="ECO:0000313" key="7">
    <source>
        <dbReference type="Proteomes" id="UP001241603"/>
    </source>
</evidence>
<feature type="chain" id="PRO_5045173712" evidence="4">
    <location>
        <begin position="23"/>
        <end position="357"/>
    </location>
</feature>
<keyword evidence="7" id="KW-1185">Reference proteome</keyword>